<comment type="caution">
    <text evidence="1">The sequence shown here is derived from an EMBL/GenBank/DDBJ whole genome shotgun (WGS) entry which is preliminary data.</text>
</comment>
<evidence type="ECO:0000313" key="2">
    <source>
        <dbReference type="EMBL" id="OQZ91332.1"/>
    </source>
</evidence>
<evidence type="ECO:0000313" key="6">
    <source>
        <dbReference type="Proteomes" id="UP000321797"/>
    </source>
</evidence>
<reference evidence="1" key="2">
    <citation type="submission" date="2015-04" db="EMBL/GenBank/DDBJ databases">
        <title>Genome sequence of Mycobacterium arupense strain GUC1.</title>
        <authorList>
            <person name="Greninger A.L."/>
            <person name="Cunningham G."/>
            <person name="Chiu C.Y."/>
            <person name="Miller S."/>
        </authorList>
    </citation>
    <scope>NUCLEOTIDE SEQUENCE</scope>
    <source>
        <strain evidence="1">GUC1</strain>
    </source>
</reference>
<keyword evidence="5" id="KW-1185">Reference proteome</keyword>
<dbReference type="EMBL" id="SSGD01000158">
    <property type="protein sequence ID" value="TXI50243.1"/>
    <property type="molecule type" value="Genomic_DNA"/>
</dbReference>
<sequence length="105" mass="11532">MSTPILDAPTDTTGWLLEITGNGDDTVYTAMRDEPRSPSAFRRAADTSARYCPAVIAVALRVHDTWFVSLCGNEPGLKPLRFSNHDDAVAWLTHLANLYTRPVTA</sequence>
<gene>
    <name evidence="2" type="ORF">BST15_20045</name>
    <name evidence="3" type="ORF">E6Q54_21580</name>
    <name evidence="1" type="ORF">WR43_09505</name>
</gene>
<dbReference type="EMBL" id="LASW01000033">
    <property type="protein sequence ID" value="KKB99449.1"/>
    <property type="molecule type" value="Genomic_DNA"/>
</dbReference>
<protein>
    <submittedName>
        <fullName evidence="1">Uncharacterized protein</fullName>
    </submittedName>
</protein>
<dbReference type="STRING" id="342002.BST15_20045"/>
<dbReference type="Proteomes" id="UP000321797">
    <property type="component" value="Unassembled WGS sequence"/>
</dbReference>
<dbReference type="AlphaFoldDB" id="A0A0F5MXX6"/>
<name>A0A0F5MXX6_9MYCO</name>
<evidence type="ECO:0000313" key="4">
    <source>
        <dbReference type="Proteomes" id="UP000034416"/>
    </source>
</evidence>
<dbReference type="EMBL" id="MVHH01000080">
    <property type="protein sequence ID" value="OQZ91332.1"/>
    <property type="molecule type" value="Genomic_DNA"/>
</dbReference>
<evidence type="ECO:0000313" key="3">
    <source>
        <dbReference type="EMBL" id="TXI50243.1"/>
    </source>
</evidence>
<proteinExistence type="predicted"/>
<evidence type="ECO:0000313" key="5">
    <source>
        <dbReference type="Proteomes" id="UP000192327"/>
    </source>
</evidence>
<dbReference type="Proteomes" id="UP000034416">
    <property type="component" value="Unassembled WGS sequence"/>
</dbReference>
<dbReference type="PATRIC" id="fig|342002.3.peg.7"/>
<organism evidence="1 4">
    <name type="scientific">Mycolicibacter arupensis</name>
    <dbReference type="NCBI Taxonomy" id="342002"/>
    <lineage>
        <taxon>Bacteria</taxon>
        <taxon>Bacillati</taxon>
        <taxon>Actinomycetota</taxon>
        <taxon>Actinomycetes</taxon>
        <taxon>Mycobacteriales</taxon>
        <taxon>Mycobacteriaceae</taxon>
        <taxon>Mycolicibacter</taxon>
    </lineage>
</organism>
<evidence type="ECO:0000313" key="1">
    <source>
        <dbReference type="EMBL" id="KKB99449.1"/>
    </source>
</evidence>
<accession>A0A0F5MXX6</accession>
<reference evidence="3 6" key="4">
    <citation type="submission" date="2018-09" db="EMBL/GenBank/DDBJ databases">
        <title>Metagenome Assembled Genomes from an Advanced Water Purification Facility.</title>
        <authorList>
            <person name="Stamps B.W."/>
            <person name="Spear J.R."/>
        </authorList>
    </citation>
    <scope>NUCLEOTIDE SEQUENCE [LARGE SCALE GENOMIC DNA]</scope>
    <source>
        <strain evidence="3">Bin_29_2</strain>
    </source>
</reference>
<reference evidence="4" key="1">
    <citation type="submission" date="2015-04" db="EMBL/GenBank/DDBJ databases">
        <title>Genome sequence of Mycobacterium arupense GUC1.</title>
        <authorList>
            <person name="Greninger A.L."/>
            <person name="Cunningham G."/>
            <person name="Chiu C.Y."/>
            <person name="Miller S."/>
        </authorList>
    </citation>
    <scope>NUCLEOTIDE SEQUENCE [LARGE SCALE GENOMIC DNA]</scope>
    <source>
        <strain evidence="4">GUC1</strain>
    </source>
</reference>
<dbReference type="Proteomes" id="UP000192327">
    <property type="component" value="Unassembled WGS sequence"/>
</dbReference>
<dbReference type="RefSeq" id="WP_046189339.1">
    <property type="nucleotide sequence ID" value="NZ_JACKUJ010000046.1"/>
</dbReference>
<reference evidence="2 5" key="3">
    <citation type="submission" date="2016-12" db="EMBL/GenBank/DDBJ databases">
        <title>The new phylogeny of genus Mycobacterium.</title>
        <authorList>
            <person name="Tortoli E."/>
            <person name="Trovato A."/>
            <person name="Cirillo D.M."/>
        </authorList>
    </citation>
    <scope>NUCLEOTIDE SEQUENCE [LARGE SCALE GENOMIC DNA]</scope>
    <source>
        <strain evidence="2 5">DSM 44942</strain>
    </source>
</reference>